<reference evidence="1 2" key="1">
    <citation type="submission" date="2024-09" db="EMBL/GenBank/DDBJ databases">
        <authorList>
            <person name="Sun Q."/>
            <person name="Mori K."/>
        </authorList>
    </citation>
    <scope>NUCLEOTIDE SEQUENCE [LARGE SCALE GENOMIC DNA]</scope>
    <source>
        <strain evidence="1 2">CCM 7759</strain>
    </source>
</reference>
<comment type="caution">
    <text evidence="1">The sequence shown here is derived from an EMBL/GenBank/DDBJ whole genome shotgun (WGS) entry which is preliminary data.</text>
</comment>
<accession>A0ABV6DJY1</accession>
<keyword evidence="2" id="KW-1185">Reference proteome</keyword>
<gene>
    <name evidence="1" type="ORF">ACFFK0_10935</name>
</gene>
<name>A0ABV6DJY1_9BACL</name>
<dbReference type="EMBL" id="JBHLWN010000043">
    <property type="protein sequence ID" value="MFC0212961.1"/>
    <property type="molecule type" value="Genomic_DNA"/>
</dbReference>
<organism evidence="1 2">
    <name type="scientific">Paenibacillus chartarius</name>
    <dbReference type="NCBI Taxonomy" id="747481"/>
    <lineage>
        <taxon>Bacteria</taxon>
        <taxon>Bacillati</taxon>
        <taxon>Bacillota</taxon>
        <taxon>Bacilli</taxon>
        <taxon>Bacillales</taxon>
        <taxon>Paenibacillaceae</taxon>
        <taxon>Paenibacillus</taxon>
    </lineage>
</organism>
<dbReference type="Proteomes" id="UP001589776">
    <property type="component" value="Unassembled WGS sequence"/>
</dbReference>
<dbReference type="RefSeq" id="WP_377470209.1">
    <property type="nucleotide sequence ID" value="NZ_JBHLWN010000043.1"/>
</dbReference>
<proteinExistence type="predicted"/>
<protein>
    <submittedName>
        <fullName evidence="1">Uncharacterized protein</fullName>
    </submittedName>
</protein>
<evidence type="ECO:0000313" key="1">
    <source>
        <dbReference type="EMBL" id="MFC0212961.1"/>
    </source>
</evidence>
<evidence type="ECO:0000313" key="2">
    <source>
        <dbReference type="Proteomes" id="UP001589776"/>
    </source>
</evidence>
<sequence length="59" mass="7251">MIGTMKTRPQWVGFRCSIRVLRLAYWPWLGKVFREYMSMTPKEYRMKKVEFPHDAIYYG</sequence>